<protein>
    <submittedName>
        <fullName evidence="1">Uncharacterized protein</fullName>
    </submittedName>
</protein>
<proteinExistence type="predicted"/>
<sequence>MADYFFTRYSIKGDYDTVLAALETQLETVTSTKAIHLLKIIPRGNEFVGVLLYIT</sequence>
<evidence type="ECO:0000313" key="1">
    <source>
        <dbReference type="EMBL" id="KKM60197.1"/>
    </source>
</evidence>
<comment type="caution">
    <text evidence="1">The sequence shown here is derived from an EMBL/GenBank/DDBJ whole genome shotgun (WGS) entry which is preliminary data.</text>
</comment>
<gene>
    <name evidence="1" type="ORF">LCGC14_1544280</name>
</gene>
<dbReference type="AlphaFoldDB" id="A0A0F9LSX0"/>
<reference evidence="1" key="1">
    <citation type="journal article" date="2015" name="Nature">
        <title>Complex archaea that bridge the gap between prokaryotes and eukaryotes.</title>
        <authorList>
            <person name="Spang A."/>
            <person name="Saw J.H."/>
            <person name="Jorgensen S.L."/>
            <person name="Zaremba-Niedzwiedzka K."/>
            <person name="Martijn J."/>
            <person name="Lind A.E."/>
            <person name="van Eijk R."/>
            <person name="Schleper C."/>
            <person name="Guy L."/>
            <person name="Ettema T.J."/>
        </authorList>
    </citation>
    <scope>NUCLEOTIDE SEQUENCE</scope>
</reference>
<name>A0A0F9LSX0_9ZZZZ</name>
<organism evidence="1">
    <name type="scientific">marine sediment metagenome</name>
    <dbReference type="NCBI Taxonomy" id="412755"/>
    <lineage>
        <taxon>unclassified sequences</taxon>
        <taxon>metagenomes</taxon>
        <taxon>ecological metagenomes</taxon>
    </lineage>
</organism>
<accession>A0A0F9LSX0</accession>
<dbReference type="EMBL" id="LAZR01011725">
    <property type="protein sequence ID" value="KKM60197.1"/>
    <property type="molecule type" value="Genomic_DNA"/>
</dbReference>